<sequence>MSQYTRLDQATPQPNTNGRYQKHTHSPPHNCIKSYNLINLYIPLPHGLRCYLHYFLVSIRIFSDLGIFRMGDGCGGVRLC</sequence>
<comment type="caution">
    <text evidence="2">The sequence shown here is derived from an EMBL/GenBank/DDBJ whole genome shotgun (WGS) entry which is preliminary data.</text>
</comment>
<feature type="compositionally biased region" description="Polar residues" evidence="1">
    <location>
        <begin position="1"/>
        <end position="19"/>
    </location>
</feature>
<dbReference type="EMBL" id="SFAZ01000098">
    <property type="protein sequence ID" value="TRU76897.1"/>
    <property type="molecule type" value="Genomic_DNA"/>
</dbReference>
<dbReference type="AlphaFoldDB" id="A0A552I0A1"/>
<evidence type="ECO:0000313" key="2">
    <source>
        <dbReference type="EMBL" id="TRU76897.1"/>
    </source>
</evidence>
<evidence type="ECO:0000313" key="3">
    <source>
        <dbReference type="Proteomes" id="UP000320674"/>
    </source>
</evidence>
<feature type="region of interest" description="Disordered" evidence="1">
    <location>
        <begin position="1"/>
        <end position="26"/>
    </location>
</feature>
<reference evidence="2 3" key="1">
    <citation type="submission" date="2019-01" db="EMBL/GenBank/DDBJ databases">
        <title>Coherence of Microcystis species and biogeography revealed through population genomics.</title>
        <authorList>
            <person name="Perez-Carrascal O.M."/>
            <person name="Terrat Y."/>
            <person name="Giani A."/>
            <person name="Fortin N."/>
            <person name="Tromas N."/>
            <person name="Shapiro B.J."/>
        </authorList>
    </citation>
    <scope>NUCLEOTIDE SEQUENCE [LARGE SCALE GENOMIC DNA]</scope>
    <source>
        <strain evidence="2">Mv_BB_P_19951000_S68D</strain>
    </source>
</reference>
<name>A0A552I0A1_MICVR</name>
<organism evidence="2 3">
    <name type="scientific">Microcystis viridis Mv_BB_P_19951000_S68D</name>
    <dbReference type="NCBI Taxonomy" id="2486270"/>
    <lineage>
        <taxon>Bacteria</taxon>
        <taxon>Bacillati</taxon>
        <taxon>Cyanobacteriota</taxon>
        <taxon>Cyanophyceae</taxon>
        <taxon>Oscillatoriophycideae</taxon>
        <taxon>Chroococcales</taxon>
        <taxon>Microcystaceae</taxon>
        <taxon>Microcystis</taxon>
    </lineage>
</organism>
<accession>A0A552I0A1</accession>
<gene>
    <name evidence="2" type="ORF">EWV77_06470</name>
</gene>
<proteinExistence type="predicted"/>
<protein>
    <submittedName>
        <fullName evidence="2">Uncharacterized protein</fullName>
    </submittedName>
</protein>
<dbReference type="Proteomes" id="UP000320674">
    <property type="component" value="Unassembled WGS sequence"/>
</dbReference>
<evidence type="ECO:0000256" key="1">
    <source>
        <dbReference type="SAM" id="MobiDB-lite"/>
    </source>
</evidence>